<dbReference type="AlphaFoldDB" id="A0A1C6S0F9"/>
<feature type="coiled-coil region" evidence="1">
    <location>
        <begin position="8"/>
        <end position="38"/>
    </location>
</feature>
<dbReference type="Proteomes" id="UP000199699">
    <property type="component" value="Unassembled WGS sequence"/>
</dbReference>
<sequence>MLSGMTALEDLQKLAERVREASQALETLRQQRDALIRDVRRSTDHTVPEIAEAAGVSQATVKTVVRGVR</sequence>
<protein>
    <recommendedName>
        <fullName evidence="4">Sigma-70, region 4</fullName>
    </recommendedName>
</protein>
<name>A0A1C6S0F9_9ACTN</name>
<dbReference type="EMBL" id="FMHT01000003">
    <property type="protein sequence ID" value="SCL22842.1"/>
    <property type="molecule type" value="Genomic_DNA"/>
</dbReference>
<dbReference type="Gene3D" id="1.10.10.10">
    <property type="entry name" value="Winged helix-like DNA-binding domain superfamily/Winged helix DNA-binding domain"/>
    <property type="match status" value="1"/>
</dbReference>
<evidence type="ECO:0000313" key="3">
    <source>
        <dbReference type="Proteomes" id="UP000199699"/>
    </source>
</evidence>
<reference evidence="2 3" key="1">
    <citation type="submission" date="2016-06" db="EMBL/GenBank/DDBJ databases">
        <authorList>
            <person name="Kjaerup R.B."/>
            <person name="Dalgaard T.S."/>
            <person name="Juul-Madsen H.R."/>
        </authorList>
    </citation>
    <scope>NUCLEOTIDE SEQUENCE [LARGE SCALE GENOMIC DNA]</scope>
    <source>
        <strain evidence="2 3">DSM 43818</strain>
    </source>
</reference>
<organism evidence="2 3">
    <name type="scientific">Micromonospora nigra</name>
    <dbReference type="NCBI Taxonomy" id="145857"/>
    <lineage>
        <taxon>Bacteria</taxon>
        <taxon>Bacillati</taxon>
        <taxon>Actinomycetota</taxon>
        <taxon>Actinomycetes</taxon>
        <taxon>Micromonosporales</taxon>
        <taxon>Micromonosporaceae</taxon>
        <taxon>Micromonospora</taxon>
    </lineage>
</organism>
<keyword evidence="3" id="KW-1185">Reference proteome</keyword>
<dbReference type="STRING" id="145857.GA0070616_2615"/>
<keyword evidence="1" id="KW-0175">Coiled coil</keyword>
<dbReference type="PROSITE" id="PS00356">
    <property type="entry name" value="HTH_LACI_1"/>
    <property type="match status" value="1"/>
</dbReference>
<accession>A0A1C6S0F9</accession>
<evidence type="ECO:0000313" key="2">
    <source>
        <dbReference type="EMBL" id="SCL22842.1"/>
    </source>
</evidence>
<dbReference type="InterPro" id="IPR036388">
    <property type="entry name" value="WH-like_DNA-bd_sf"/>
</dbReference>
<evidence type="ECO:0000256" key="1">
    <source>
        <dbReference type="SAM" id="Coils"/>
    </source>
</evidence>
<proteinExistence type="predicted"/>
<gene>
    <name evidence="2" type="ORF">GA0070616_2615</name>
</gene>
<evidence type="ECO:0008006" key="4">
    <source>
        <dbReference type="Google" id="ProtNLM"/>
    </source>
</evidence>